<dbReference type="GO" id="GO:0006098">
    <property type="term" value="P:pentose-phosphate shunt"/>
    <property type="evidence" value="ECO:0007669"/>
    <property type="project" value="UniProtKB-UniRule"/>
</dbReference>
<comment type="cofactor">
    <cofactor evidence="10 13">
        <name>a divalent metal cation</name>
        <dbReference type="ChEBI" id="CHEBI:60240"/>
    </cofactor>
    <text evidence="10 13">Binds 1 divalent metal cation per subunit.</text>
</comment>
<feature type="binding site" evidence="10 13">
    <location>
        <position position="34"/>
    </location>
    <ligand>
        <name>a divalent metal cation</name>
        <dbReference type="ChEBI" id="CHEBI:60240"/>
    </ligand>
</feature>
<accession>A0A0R2FZ89</accession>
<keyword evidence="17" id="KW-1185">Reference proteome</keyword>
<comment type="function">
    <text evidence="10">Catalyzes the reversible epimerization of D-ribulose 5-phosphate to D-xylulose 5-phosphate.</text>
</comment>
<feature type="binding site" evidence="10 14">
    <location>
        <begin position="141"/>
        <end position="144"/>
    </location>
    <ligand>
        <name>substrate</name>
    </ligand>
</feature>
<dbReference type="EMBL" id="JQAT01000001">
    <property type="protein sequence ID" value="KRN29645.1"/>
    <property type="molecule type" value="Genomic_DNA"/>
</dbReference>
<dbReference type="Pfam" id="PF00834">
    <property type="entry name" value="Ribul_P_3_epim"/>
    <property type="match status" value="1"/>
</dbReference>
<dbReference type="Gene3D" id="3.20.20.70">
    <property type="entry name" value="Aldolase class I"/>
    <property type="match status" value="1"/>
</dbReference>
<dbReference type="GO" id="GO:0004750">
    <property type="term" value="F:D-ribulose-phosphate 3-epimerase activity"/>
    <property type="evidence" value="ECO:0007669"/>
    <property type="project" value="UniProtKB-UniRule"/>
</dbReference>
<organism evidence="16 17">
    <name type="scientific">Lactobacillus selangorensis</name>
    <dbReference type="NCBI Taxonomy" id="81857"/>
    <lineage>
        <taxon>Bacteria</taxon>
        <taxon>Bacillati</taxon>
        <taxon>Bacillota</taxon>
        <taxon>Bacilli</taxon>
        <taxon>Lactobacillales</taxon>
        <taxon>Lactobacillaceae</taxon>
        <taxon>Lactobacillus</taxon>
    </lineage>
</organism>
<evidence type="ECO:0000256" key="5">
    <source>
        <dbReference type="ARBA" id="ARBA00001954"/>
    </source>
</evidence>
<dbReference type="NCBIfam" id="TIGR01163">
    <property type="entry name" value="rpe"/>
    <property type="match status" value="1"/>
</dbReference>
<evidence type="ECO:0000313" key="16">
    <source>
        <dbReference type="EMBL" id="KRN33826.1"/>
    </source>
</evidence>
<evidence type="ECO:0000256" key="2">
    <source>
        <dbReference type="ARBA" id="ARBA00001936"/>
    </source>
</evidence>
<dbReference type="NCBIfam" id="NF004076">
    <property type="entry name" value="PRK05581.1-4"/>
    <property type="match status" value="1"/>
</dbReference>
<evidence type="ECO:0000256" key="14">
    <source>
        <dbReference type="PIRSR" id="PIRSR001461-3"/>
    </source>
</evidence>
<dbReference type="EC" id="5.1.3.1" evidence="7 10"/>
<keyword evidence="8 10" id="KW-0479">Metal-binding</keyword>
<feature type="binding site" evidence="10 14">
    <location>
        <begin position="197"/>
        <end position="198"/>
    </location>
    <ligand>
        <name>substrate</name>
    </ligand>
</feature>
<dbReference type="GO" id="GO:0046872">
    <property type="term" value="F:metal ion binding"/>
    <property type="evidence" value="ECO:0007669"/>
    <property type="project" value="UniProtKB-UniRule"/>
</dbReference>
<dbReference type="CDD" id="cd00429">
    <property type="entry name" value="RPE"/>
    <property type="match status" value="1"/>
</dbReference>
<evidence type="ECO:0000256" key="10">
    <source>
        <dbReference type="HAMAP-Rule" id="MF_02227"/>
    </source>
</evidence>
<keyword evidence="9 10" id="KW-0413">Isomerase</keyword>
<dbReference type="EMBL" id="JQAZ01000001">
    <property type="protein sequence ID" value="KRN33826.1"/>
    <property type="molecule type" value="Genomic_DNA"/>
</dbReference>
<dbReference type="FunFam" id="3.20.20.70:FF:000004">
    <property type="entry name" value="Ribulose-phosphate 3-epimerase"/>
    <property type="match status" value="1"/>
</dbReference>
<dbReference type="PROSITE" id="PS01085">
    <property type="entry name" value="RIBUL_P_3_EPIMER_1"/>
    <property type="match status" value="1"/>
</dbReference>
<comment type="similarity">
    <text evidence="6 10 11">Belongs to the ribulose-phosphate 3-epimerase family.</text>
</comment>
<sequence>MIKIAPSILSADYANLQRDVELVEKGGADLLHIDVMDGHFVPNLSFGPGVVSALRPITKLPLECHLMIDAPEQYIKAFAQAGADRILVHVESTPHIYRALQMIKDAGLEAGVVINPGTPLELITNVLPIVDQVLVMTVNPGFGGQVFLKGMLKKVSRLDQLRQTNYNQDFKIEVDGGINDQTIAACAKAGADVFVAGSYVYDSDNPVARMNHLRDLAADATH</sequence>
<dbReference type="AlphaFoldDB" id="A0A0R2FZ89"/>
<keyword evidence="13" id="KW-0862">Zinc</keyword>
<keyword evidence="13" id="KW-0170">Cobalt</keyword>
<evidence type="ECO:0000256" key="1">
    <source>
        <dbReference type="ARBA" id="ARBA00001782"/>
    </source>
</evidence>
<dbReference type="Proteomes" id="UP000051751">
    <property type="component" value="Unassembled WGS sequence"/>
</dbReference>
<evidence type="ECO:0000256" key="8">
    <source>
        <dbReference type="ARBA" id="ARBA00022723"/>
    </source>
</evidence>
<protein>
    <recommendedName>
        <fullName evidence="7 10">Ribulose-phosphate 3-epimerase</fullName>
        <ecNumber evidence="7 10">5.1.3.1</ecNumber>
    </recommendedName>
</protein>
<comment type="caution">
    <text evidence="16">The sequence shown here is derived from an EMBL/GenBank/DDBJ whole genome shotgun (WGS) entry which is preliminary data.</text>
</comment>
<proteinExistence type="inferred from homology"/>
<evidence type="ECO:0000313" key="18">
    <source>
        <dbReference type="Proteomes" id="UP000051751"/>
    </source>
</evidence>
<comment type="cofactor">
    <cofactor evidence="5">
        <name>Fe(2+)</name>
        <dbReference type="ChEBI" id="CHEBI:29033"/>
    </cofactor>
</comment>
<evidence type="ECO:0000256" key="6">
    <source>
        <dbReference type="ARBA" id="ARBA00009541"/>
    </source>
</evidence>
<evidence type="ECO:0000256" key="7">
    <source>
        <dbReference type="ARBA" id="ARBA00013188"/>
    </source>
</evidence>
<keyword evidence="13" id="KW-0464">Manganese</keyword>
<evidence type="ECO:0000256" key="4">
    <source>
        <dbReference type="ARBA" id="ARBA00001947"/>
    </source>
</evidence>
<dbReference type="Proteomes" id="UP000051645">
    <property type="component" value="Unassembled WGS sequence"/>
</dbReference>
<feature type="binding site" evidence="10 13">
    <location>
        <position position="32"/>
    </location>
    <ligand>
        <name>a divalent metal cation</name>
        <dbReference type="ChEBI" id="CHEBI:60240"/>
    </ligand>
</feature>
<dbReference type="InterPro" id="IPR000056">
    <property type="entry name" value="Ribul_P_3_epim-like"/>
</dbReference>
<dbReference type="PANTHER" id="PTHR11749">
    <property type="entry name" value="RIBULOSE-5-PHOSPHATE-3-EPIMERASE"/>
    <property type="match status" value="1"/>
</dbReference>
<keyword evidence="10 11" id="KW-0119">Carbohydrate metabolism</keyword>
<comment type="cofactor">
    <cofactor evidence="3">
        <name>Co(2+)</name>
        <dbReference type="ChEBI" id="CHEBI:48828"/>
    </cofactor>
</comment>
<dbReference type="GO" id="GO:0005737">
    <property type="term" value="C:cytoplasm"/>
    <property type="evidence" value="ECO:0007669"/>
    <property type="project" value="UniProtKB-ARBA"/>
</dbReference>
<dbReference type="STRING" id="81857.IV38_GL000532"/>
<name>A0A0R2FZ89_9LACO</name>
<comment type="catalytic activity">
    <reaction evidence="1 10 11">
        <text>D-ribulose 5-phosphate = D-xylulose 5-phosphate</text>
        <dbReference type="Rhea" id="RHEA:13677"/>
        <dbReference type="ChEBI" id="CHEBI:57737"/>
        <dbReference type="ChEBI" id="CHEBI:58121"/>
        <dbReference type="EC" id="5.1.3.1"/>
    </reaction>
</comment>
<feature type="active site" description="Proton donor" evidence="10 12">
    <location>
        <position position="175"/>
    </location>
</feature>
<dbReference type="OrthoDB" id="1645589at2"/>
<feature type="active site" description="Proton acceptor" evidence="10 12">
    <location>
        <position position="34"/>
    </location>
</feature>
<evidence type="ECO:0000256" key="12">
    <source>
        <dbReference type="PIRSR" id="PIRSR001461-1"/>
    </source>
</evidence>
<evidence type="ECO:0000313" key="15">
    <source>
        <dbReference type="EMBL" id="KRN29645.1"/>
    </source>
</evidence>
<dbReference type="HAMAP" id="MF_02227">
    <property type="entry name" value="RPE"/>
    <property type="match status" value="1"/>
</dbReference>
<evidence type="ECO:0000256" key="3">
    <source>
        <dbReference type="ARBA" id="ARBA00001941"/>
    </source>
</evidence>
<feature type="binding site" evidence="10 14">
    <location>
        <position position="65"/>
    </location>
    <ligand>
        <name>substrate</name>
    </ligand>
</feature>
<comment type="cofactor">
    <cofactor evidence="2">
        <name>Mn(2+)</name>
        <dbReference type="ChEBI" id="CHEBI:29035"/>
    </cofactor>
</comment>
<comment type="pathway">
    <text evidence="10">Carbohydrate degradation.</text>
</comment>
<evidence type="ECO:0000256" key="11">
    <source>
        <dbReference type="PIRNR" id="PIRNR001461"/>
    </source>
</evidence>
<evidence type="ECO:0000256" key="13">
    <source>
        <dbReference type="PIRSR" id="PIRSR001461-2"/>
    </source>
</evidence>
<dbReference type="SUPFAM" id="SSF51366">
    <property type="entry name" value="Ribulose-phoshate binding barrel"/>
    <property type="match status" value="1"/>
</dbReference>
<evidence type="ECO:0000256" key="9">
    <source>
        <dbReference type="ARBA" id="ARBA00023235"/>
    </source>
</evidence>
<gene>
    <name evidence="10" type="primary">rpe</name>
    <name evidence="15" type="ORF">IV38_GL000532</name>
    <name evidence="16" type="ORF">IV40_GL000136</name>
</gene>
<feature type="binding site" evidence="10 13">
    <location>
        <position position="65"/>
    </location>
    <ligand>
        <name>a divalent metal cation</name>
        <dbReference type="ChEBI" id="CHEBI:60240"/>
    </ligand>
</feature>
<dbReference type="PIRSF" id="PIRSF001461">
    <property type="entry name" value="RPE"/>
    <property type="match status" value="1"/>
</dbReference>
<feature type="binding site" evidence="10 14">
    <location>
        <position position="7"/>
    </location>
    <ligand>
        <name>substrate</name>
    </ligand>
</feature>
<comment type="cofactor">
    <cofactor evidence="4">
        <name>Zn(2+)</name>
        <dbReference type="ChEBI" id="CHEBI:29105"/>
    </cofactor>
</comment>
<dbReference type="PROSITE" id="PS01086">
    <property type="entry name" value="RIBUL_P_3_EPIMER_2"/>
    <property type="match status" value="1"/>
</dbReference>
<evidence type="ECO:0000313" key="17">
    <source>
        <dbReference type="Proteomes" id="UP000051645"/>
    </source>
</evidence>
<feature type="binding site" evidence="14">
    <location>
        <position position="177"/>
    </location>
    <ligand>
        <name>substrate</name>
    </ligand>
</feature>
<feature type="binding site" evidence="10">
    <location>
        <begin position="175"/>
        <end position="177"/>
    </location>
    <ligand>
        <name>substrate</name>
    </ligand>
</feature>
<dbReference type="InterPro" id="IPR026019">
    <property type="entry name" value="Ribul_P_3_epim"/>
</dbReference>
<feature type="binding site" evidence="10 13">
    <location>
        <position position="175"/>
    </location>
    <ligand>
        <name>a divalent metal cation</name>
        <dbReference type="ChEBI" id="CHEBI:60240"/>
    </ligand>
</feature>
<dbReference type="PATRIC" id="fig|81857.3.peg.537"/>
<dbReference type="InterPro" id="IPR011060">
    <property type="entry name" value="RibuloseP-bd_barrel"/>
</dbReference>
<reference evidence="17 18" key="1">
    <citation type="journal article" date="2015" name="Genome Announc.">
        <title>Expanding the biotechnology potential of lactobacilli through comparative genomics of 213 strains and associated genera.</title>
        <authorList>
            <person name="Sun Z."/>
            <person name="Harris H.M."/>
            <person name="McCann A."/>
            <person name="Guo C."/>
            <person name="Argimon S."/>
            <person name="Zhang W."/>
            <person name="Yang X."/>
            <person name="Jeffery I.B."/>
            <person name="Cooney J.C."/>
            <person name="Kagawa T.F."/>
            <person name="Liu W."/>
            <person name="Song Y."/>
            <person name="Salvetti E."/>
            <person name="Wrobel A."/>
            <person name="Rasinkangas P."/>
            <person name="Parkhill J."/>
            <person name="Rea M.C."/>
            <person name="O'Sullivan O."/>
            <person name="Ritari J."/>
            <person name="Douillard F.P."/>
            <person name="Paul Ross R."/>
            <person name="Yang R."/>
            <person name="Briner A.E."/>
            <person name="Felis G.E."/>
            <person name="de Vos W.M."/>
            <person name="Barrangou R."/>
            <person name="Klaenhammer T.R."/>
            <person name="Caufield P.W."/>
            <person name="Cui Y."/>
            <person name="Zhang H."/>
            <person name="O'Toole P.W."/>
        </authorList>
    </citation>
    <scope>NUCLEOTIDE SEQUENCE [LARGE SCALE GENOMIC DNA]</scope>
    <source>
        <strain evidence="15 18">ATCC BAA-66</strain>
        <strain evidence="16 17">DSM 13344</strain>
    </source>
</reference>
<dbReference type="InterPro" id="IPR013785">
    <property type="entry name" value="Aldolase_TIM"/>
</dbReference>
<dbReference type="GO" id="GO:0019323">
    <property type="term" value="P:pentose catabolic process"/>
    <property type="evidence" value="ECO:0007669"/>
    <property type="project" value="UniProtKB-UniRule"/>
</dbReference>